<dbReference type="AlphaFoldDB" id="A0A0V0S3Z6"/>
<evidence type="ECO:0000313" key="2">
    <source>
        <dbReference type="Proteomes" id="UP000054630"/>
    </source>
</evidence>
<sequence length="70" mass="8085">MQQLAIACCQHPAVHSFVMWWGQSVIDRYDLHPEREDYLLVPIPCVLWCIYCAMPKTSSTTTEIAESEEI</sequence>
<keyword evidence="2" id="KW-1185">Reference proteome</keyword>
<gene>
    <name evidence="1" type="ORF">T07_14033</name>
</gene>
<dbReference type="EMBL" id="JYDL01000039">
    <property type="protein sequence ID" value="KRX21416.1"/>
    <property type="molecule type" value="Genomic_DNA"/>
</dbReference>
<evidence type="ECO:0000313" key="1">
    <source>
        <dbReference type="EMBL" id="KRX21416.1"/>
    </source>
</evidence>
<dbReference type="Proteomes" id="UP000054630">
    <property type="component" value="Unassembled WGS sequence"/>
</dbReference>
<comment type="caution">
    <text evidence="1">The sequence shown here is derived from an EMBL/GenBank/DDBJ whole genome shotgun (WGS) entry which is preliminary data.</text>
</comment>
<name>A0A0V0S3Z6_9BILA</name>
<proteinExistence type="predicted"/>
<accession>A0A0V0S3Z6</accession>
<organism evidence="1 2">
    <name type="scientific">Trichinella nelsoni</name>
    <dbReference type="NCBI Taxonomy" id="6336"/>
    <lineage>
        <taxon>Eukaryota</taxon>
        <taxon>Metazoa</taxon>
        <taxon>Ecdysozoa</taxon>
        <taxon>Nematoda</taxon>
        <taxon>Enoplea</taxon>
        <taxon>Dorylaimia</taxon>
        <taxon>Trichinellida</taxon>
        <taxon>Trichinellidae</taxon>
        <taxon>Trichinella</taxon>
    </lineage>
</organism>
<reference evidence="1 2" key="1">
    <citation type="submission" date="2015-01" db="EMBL/GenBank/DDBJ databases">
        <title>Evolution of Trichinella species and genotypes.</title>
        <authorList>
            <person name="Korhonen P.K."/>
            <person name="Edoardo P."/>
            <person name="Giuseppe L.R."/>
            <person name="Gasser R.B."/>
        </authorList>
    </citation>
    <scope>NUCLEOTIDE SEQUENCE [LARGE SCALE GENOMIC DNA]</scope>
    <source>
        <strain evidence="1">ISS37</strain>
    </source>
</reference>
<protein>
    <submittedName>
        <fullName evidence="1">Uncharacterized protein</fullName>
    </submittedName>
</protein>